<keyword evidence="4" id="KW-0378">Hydrolase</keyword>
<dbReference type="SUPFAM" id="SSF51445">
    <property type="entry name" value="(Trans)glycosidases"/>
    <property type="match status" value="1"/>
</dbReference>
<dbReference type="EMBL" id="SLUP01000005">
    <property type="protein sequence ID" value="TCL65553.1"/>
    <property type="molecule type" value="Genomic_DNA"/>
</dbReference>
<evidence type="ECO:0000313" key="10">
    <source>
        <dbReference type="EMBL" id="TCL65553.1"/>
    </source>
</evidence>
<feature type="domain" description="Beta-hexosaminidase bacterial type N-terminal" evidence="8">
    <location>
        <begin position="42"/>
        <end position="164"/>
    </location>
</feature>
<dbReference type="Pfam" id="PF02838">
    <property type="entry name" value="Glyco_hydro_20b"/>
    <property type="match status" value="1"/>
</dbReference>
<dbReference type="EC" id="3.2.1.52" evidence="3"/>
<reference evidence="10 11" key="1">
    <citation type="submission" date="2019-03" db="EMBL/GenBank/DDBJ databases">
        <title>Genomic Encyclopedia of Type Strains, Phase IV (KMG-IV): sequencing the most valuable type-strain genomes for metagenomic binning, comparative biology and taxonomic classification.</title>
        <authorList>
            <person name="Goeker M."/>
        </authorList>
    </citation>
    <scope>NUCLEOTIDE SEQUENCE [LARGE SCALE GENOMIC DNA]</scope>
    <source>
        <strain evidence="10 11">DSM 18792</strain>
    </source>
</reference>
<dbReference type="InterPro" id="IPR015883">
    <property type="entry name" value="Glyco_hydro_20_cat"/>
</dbReference>
<dbReference type="AlphaFoldDB" id="A0A4R1RHK4"/>
<dbReference type="PRINTS" id="PR00738">
    <property type="entry name" value="GLHYDRLASE20"/>
</dbReference>
<feature type="domain" description="Glycoside hydrolase family 20 catalytic" evidence="7">
    <location>
        <begin position="168"/>
        <end position="523"/>
    </location>
</feature>
<evidence type="ECO:0000256" key="2">
    <source>
        <dbReference type="ARBA" id="ARBA00006285"/>
    </source>
</evidence>
<dbReference type="Pfam" id="PF00728">
    <property type="entry name" value="Glyco_hydro_20"/>
    <property type="match status" value="1"/>
</dbReference>
<evidence type="ECO:0000256" key="4">
    <source>
        <dbReference type="ARBA" id="ARBA00022801"/>
    </source>
</evidence>
<dbReference type="InterPro" id="IPR059177">
    <property type="entry name" value="GH29D-like_dom"/>
</dbReference>
<feature type="active site" description="Proton donor" evidence="6">
    <location>
        <position position="352"/>
    </location>
</feature>
<keyword evidence="5" id="KW-0326">Glycosidase</keyword>
<evidence type="ECO:0000256" key="6">
    <source>
        <dbReference type="PIRSR" id="PIRSR625705-1"/>
    </source>
</evidence>
<dbReference type="GO" id="GO:0005975">
    <property type="term" value="P:carbohydrate metabolic process"/>
    <property type="evidence" value="ECO:0007669"/>
    <property type="project" value="InterPro"/>
</dbReference>
<accession>A0A4R1RHK4</accession>
<evidence type="ECO:0000259" key="8">
    <source>
        <dbReference type="Pfam" id="PF02838"/>
    </source>
</evidence>
<name>A0A4R1RHK4_9FLAO</name>
<sequence length="633" mass="71598">MKHSQNINRIINLYNKSIAFLTIIMLVFTNVSFAQKRQNTFIPQPESVVMQSGGFNLNVETEICIPKKYSDLIPIVNSKLKNDTGLNLNIKTSRVSKNSNYIVFQNVKDASIEAEGYILEINASSITIKATDYAGFFNGFQTLRQAIPVGSLGTTAIPSMTITDNPRFHWRGVLADVSRHFQTKEFLLKQIDVLSSYKINTFHLHLTDDQGWRMEIKKYPNLTKKGAWRADRTGIAWWEREAATSDEPKTVGGFYTQEDLKEIIAYAKVRNVEIIPEIDVPAHSKALIASYPHLFCYDDVPEGVNFEVAVGGKAPDNALCAGKETTYAFLEDVIKEVAALFPSKYLHIGGDECNKSNWKKCPHCQKVKTDNNLKDEEELQSYFIQRMHKIVTAQKKTMIGWDEVLSGHGVKGATIMAWRRGMHTPETQAPREGYPTIMTSYLHSYISRVQGPTFMEPEGPNSVLPLSVVYNHEPIPSELTAEEANRVIGNQASLWAEFTPTESHFEYMLYPRTLASAEVSWIQPKVKSWERFQNALVSDHFKRLERENVNVAKSIFTVYPAFAIDQLNTEAIVFLKTETVGYNIYYTLDGEDPTINAIKYEGDFKTTPKKLLKAGLFNEAGELLGAITEIRLK</sequence>
<dbReference type="GO" id="GO:0030203">
    <property type="term" value="P:glycosaminoglycan metabolic process"/>
    <property type="evidence" value="ECO:0007669"/>
    <property type="project" value="TreeGrafter"/>
</dbReference>
<dbReference type="Gene3D" id="3.20.20.80">
    <property type="entry name" value="Glycosidases"/>
    <property type="match status" value="1"/>
</dbReference>
<comment type="catalytic activity">
    <reaction evidence="1">
        <text>Hydrolysis of terminal non-reducing N-acetyl-D-hexosamine residues in N-acetyl-beta-D-hexosaminides.</text>
        <dbReference type="EC" id="3.2.1.52"/>
    </reaction>
</comment>
<evidence type="ECO:0000256" key="3">
    <source>
        <dbReference type="ARBA" id="ARBA00012663"/>
    </source>
</evidence>
<proteinExistence type="inferred from homology"/>
<dbReference type="CDD" id="cd06563">
    <property type="entry name" value="GH20_chitobiase-like"/>
    <property type="match status" value="1"/>
</dbReference>
<dbReference type="PANTHER" id="PTHR22600:SF57">
    <property type="entry name" value="BETA-N-ACETYLHEXOSAMINIDASE"/>
    <property type="match status" value="1"/>
</dbReference>
<comment type="similarity">
    <text evidence="2">Belongs to the glycosyl hydrolase 20 family.</text>
</comment>
<dbReference type="GO" id="GO:0004563">
    <property type="term" value="F:beta-N-acetylhexosaminidase activity"/>
    <property type="evidence" value="ECO:0007669"/>
    <property type="project" value="UniProtKB-EC"/>
</dbReference>
<dbReference type="InterPro" id="IPR015882">
    <property type="entry name" value="HEX_bac_N"/>
</dbReference>
<evidence type="ECO:0000256" key="1">
    <source>
        <dbReference type="ARBA" id="ARBA00001231"/>
    </source>
</evidence>
<dbReference type="InterPro" id="IPR017853">
    <property type="entry name" value="GH"/>
</dbReference>
<evidence type="ECO:0000313" key="11">
    <source>
        <dbReference type="Proteomes" id="UP000295455"/>
    </source>
</evidence>
<keyword evidence="11" id="KW-1185">Reference proteome</keyword>
<evidence type="ECO:0000259" key="7">
    <source>
        <dbReference type="Pfam" id="PF00728"/>
    </source>
</evidence>
<dbReference type="Proteomes" id="UP000295455">
    <property type="component" value="Unassembled WGS sequence"/>
</dbReference>
<dbReference type="InterPro" id="IPR025705">
    <property type="entry name" value="Beta_hexosaminidase_sua/sub"/>
</dbReference>
<dbReference type="Gene3D" id="3.30.379.10">
    <property type="entry name" value="Chitobiase/beta-hexosaminidase domain 2-like"/>
    <property type="match status" value="1"/>
</dbReference>
<evidence type="ECO:0000256" key="5">
    <source>
        <dbReference type="ARBA" id="ARBA00023295"/>
    </source>
</evidence>
<gene>
    <name evidence="10" type="ORF">EV196_105216</name>
</gene>
<feature type="domain" description="GH29D-like beta-sandwich" evidence="9">
    <location>
        <begin position="568"/>
        <end position="622"/>
    </location>
</feature>
<dbReference type="GO" id="GO:0016020">
    <property type="term" value="C:membrane"/>
    <property type="evidence" value="ECO:0007669"/>
    <property type="project" value="TreeGrafter"/>
</dbReference>
<dbReference type="OrthoDB" id="9763537at2"/>
<dbReference type="PANTHER" id="PTHR22600">
    <property type="entry name" value="BETA-HEXOSAMINIDASE"/>
    <property type="match status" value="1"/>
</dbReference>
<dbReference type="SUPFAM" id="SSF55545">
    <property type="entry name" value="beta-N-acetylhexosaminidase-like domain"/>
    <property type="match status" value="1"/>
</dbReference>
<evidence type="ECO:0000259" key="9">
    <source>
        <dbReference type="Pfam" id="PF13290"/>
    </source>
</evidence>
<protein>
    <recommendedName>
        <fullName evidence="3">beta-N-acetylhexosaminidase</fullName>
        <ecNumber evidence="3">3.2.1.52</ecNumber>
    </recommendedName>
</protein>
<dbReference type="Pfam" id="PF13290">
    <property type="entry name" value="CHB_HEX_C_1"/>
    <property type="match status" value="1"/>
</dbReference>
<comment type="caution">
    <text evidence="10">The sequence shown here is derived from an EMBL/GenBank/DDBJ whole genome shotgun (WGS) entry which is preliminary data.</text>
</comment>
<dbReference type="InterPro" id="IPR029018">
    <property type="entry name" value="Hex-like_dom2"/>
</dbReference>
<organism evidence="10 11">
    <name type="scientific">Mariniflexile fucanivorans</name>
    <dbReference type="NCBI Taxonomy" id="264023"/>
    <lineage>
        <taxon>Bacteria</taxon>
        <taxon>Pseudomonadati</taxon>
        <taxon>Bacteroidota</taxon>
        <taxon>Flavobacteriia</taxon>
        <taxon>Flavobacteriales</taxon>
        <taxon>Flavobacteriaceae</taxon>
        <taxon>Mariniflexile</taxon>
    </lineage>
</organism>